<feature type="transmembrane region" description="Helical" evidence="8">
    <location>
        <begin position="986"/>
        <end position="1012"/>
    </location>
</feature>
<feature type="transmembrane region" description="Helical" evidence="8">
    <location>
        <begin position="360"/>
        <end position="381"/>
    </location>
</feature>
<evidence type="ECO:0000256" key="1">
    <source>
        <dbReference type="ARBA" id="ARBA00004429"/>
    </source>
</evidence>
<dbReference type="STRING" id="474950.SAMN05421771_2062"/>
<dbReference type="AlphaFoldDB" id="A0A1I6M8V6"/>
<dbReference type="GO" id="GO:0042910">
    <property type="term" value="F:xenobiotic transmembrane transporter activity"/>
    <property type="evidence" value="ECO:0007669"/>
    <property type="project" value="TreeGrafter"/>
</dbReference>
<evidence type="ECO:0000313" key="9">
    <source>
        <dbReference type="EMBL" id="SFS12091.1"/>
    </source>
</evidence>
<dbReference type="SUPFAM" id="SSF82693">
    <property type="entry name" value="Multidrug efflux transporter AcrB pore domain, PN1, PN2, PC1 and PC2 subdomains"/>
    <property type="match status" value="4"/>
</dbReference>
<name>A0A1I6M8V6_9BACT</name>
<dbReference type="Proteomes" id="UP000199024">
    <property type="component" value="Unassembled WGS sequence"/>
</dbReference>
<evidence type="ECO:0000256" key="7">
    <source>
        <dbReference type="ARBA" id="ARBA00023136"/>
    </source>
</evidence>
<evidence type="ECO:0000256" key="4">
    <source>
        <dbReference type="ARBA" id="ARBA00022519"/>
    </source>
</evidence>
<keyword evidence="10" id="KW-1185">Reference proteome</keyword>
<evidence type="ECO:0000256" key="3">
    <source>
        <dbReference type="ARBA" id="ARBA00022475"/>
    </source>
</evidence>
<evidence type="ECO:0000256" key="8">
    <source>
        <dbReference type="SAM" id="Phobius"/>
    </source>
</evidence>
<gene>
    <name evidence="9" type="ORF">SAMN05421771_2062</name>
</gene>
<feature type="transmembrane region" description="Helical" evidence="8">
    <location>
        <begin position="387"/>
        <end position="410"/>
    </location>
</feature>
<feature type="transmembrane region" description="Helical" evidence="8">
    <location>
        <begin position="857"/>
        <end position="875"/>
    </location>
</feature>
<dbReference type="OrthoDB" id="9757876at2"/>
<keyword evidence="4" id="KW-0997">Cell inner membrane</keyword>
<dbReference type="PANTHER" id="PTHR32063:SF34">
    <property type="entry name" value="MULTIDRUG RESISTANCE PROTEIN MDTC"/>
    <property type="match status" value="1"/>
</dbReference>
<dbReference type="InterPro" id="IPR001036">
    <property type="entry name" value="Acrflvin-R"/>
</dbReference>
<dbReference type="EMBL" id="FOZL01000001">
    <property type="protein sequence ID" value="SFS12091.1"/>
    <property type="molecule type" value="Genomic_DNA"/>
</dbReference>
<keyword evidence="3" id="KW-1003">Cell membrane</keyword>
<comment type="subcellular location">
    <subcellularLocation>
        <location evidence="1">Cell inner membrane</location>
        <topology evidence="1">Multi-pass membrane protein</topology>
    </subcellularLocation>
</comment>
<evidence type="ECO:0000313" key="10">
    <source>
        <dbReference type="Proteomes" id="UP000199024"/>
    </source>
</evidence>
<evidence type="ECO:0000256" key="2">
    <source>
        <dbReference type="ARBA" id="ARBA00022448"/>
    </source>
</evidence>
<dbReference type="SUPFAM" id="SSF82866">
    <property type="entry name" value="Multidrug efflux transporter AcrB transmembrane domain"/>
    <property type="match status" value="2"/>
</dbReference>
<feature type="transmembrane region" description="Helical" evidence="8">
    <location>
        <begin position="528"/>
        <end position="547"/>
    </location>
</feature>
<dbReference type="Gene3D" id="3.30.70.1430">
    <property type="entry name" value="Multidrug efflux transporter AcrB pore domain"/>
    <property type="match status" value="2"/>
</dbReference>
<feature type="transmembrane region" description="Helical" evidence="8">
    <location>
        <begin position="431"/>
        <end position="457"/>
    </location>
</feature>
<dbReference type="FunFam" id="1.20.1640.10:FF:000001">
    <property type="entry name" value="Efflux pump membrane transporter"/>
    <property type="match status" value="1"/>
</dbReference>
<reference evidence="9 10" key="1">
    <citation type="submission" date="2016-10" db="EMBL/GenBank/DDBJ databases">
        <authorList>
            <person name="de Groot N.N."/>
        </authorList>
    </citation>
    <scope>NUCLEOTIDE SEQUENCE [LARGE SCALE GENOMIC DNA]</scope>
    <source>
        <strain evidence="9 10">DSM 21001</strain>
    </source>
</reference>
<dbReference type="SUPFAM" id="SSF82714">
    <property type="entry name" value="Multidrug efflux transporter AcrB TolC docking domain, DN and DC subdomains"/>
    <property type="match status" value="2"/>
</dbReference>
<keyword evidence="5 8" id="KW-0812">Transmembrane</keyword>
<sequence length="1036" mass="112510">MNLSAPAIRRPIATILLTAALGLAGILAFNVLPVSPLPQIDSPTISVSAQLPGASPDVMAAAVATPLERQFGHIAGITEMTSQSSTGSSSISLQFDLSKNVNAAAREVQAAISAARTYLPTNLPSNPTYRKVNSADAPIAILGIESDTYPVGSLYDSASTILQQKISQIQGVGQITIGGSTLPAVRVEINPLQLEHYGLSLPDIATFLKNQNAHTPTGSVSDSQTTSYISVNDQLSKAEGYRKLVVSTKNGAAVRLEDIADVVDSTENLRSSGYVNGRRSVDLIIFKQPGVNIIETVDRIMAQLPALRSAIPAGQNITKIMDATTTIRASLRDTEWTLLLSIVLVILVVFVFLRDWRTTIIPGIAVPISLIGTFGAMYLLNYSLDNLSLMALTISTGFVIDDAIVVMENITRYLEQGMTPREAAYKGAQEIGFTVVSITASLLAVFIPILLMGGIIGRLFREFAVTLSIAIFISMILSLTTTPMLCSLLLKRREESEHGRVYRMVEACFDWLRHVYERSLRWAIRDHAVLILLVFVFTAGLNVVYLFRVSKGLFPQQDTGLLMGAVMGPQDTSFTRMDDATKKAVEIVRADPAVQNVIGFTGGGISGTSNNAFMFVVLKPLDQRKLSATEVLNRLRPNLMAVKEAQTFLMAAQEINLGARQSNAQYQYTLQADSTSDLKQYVPLLTREMKKLSVVTDVNSDLQSGGLESYLTYDRLTAARLGLMPSNINDVLNYSFSQAQTSTIYKPLNQYHVILEAQSQFTQEPETLRNTYIQTSSGSVPLGAISTYKTLTAPLSVNHSGLYPSSTISFNLSSGSSLERATSEVHRLEDRLHIPKSVHGAFSGTAKLYQASLDSEPILIATAILAIYIVLGILYESFIHPITILTTLPSASLGAVITLVLFHAELDVISLIGIILLIGIVKKNAIMMIDFALQLEREQGLSTEDAIFQACVLRFRPILMTTAAAFFGAVPLAFGSGIGSEFRRPLGLTILGGLLVSQILTLYTTPVVYLMLDHLRHRFGRGRSNHQQTIPAQEAV</sequence>
<dbReference type="InterPro" id="IPR027463">
    <property type="entry name" value="AcrB_DN_DC_subdom"/>
</dbReference>
<dbReference type="Gene3D" id="3.30.2090.10">
    <property type="entry name" value="Multidrug efflux transporter AcrB TolC docking domain, DN and DC subdomains"/>
    <property type="match status" value="2"/>
</dbReference>
<dbReference type="RefSeq" id="WP_089838990.1">
    <property type="nucleotide sequence ID" value="NZ_FOZL01000001.1"/>
</dbReference>
<dbReference type="Pfam" id="PF00873">
    <property type="entry name" value="ACR_tran"/>
    <property type="match status" value="1"/>
</dbReference>
<proteinExistence type="predicted"/>
<protein>
    <submittedName>
        <fullName evidence="9">Multidrug efflux pump</fullName>
    </submittedName>
</protein>
<dbReference type="Gene3D" id="3.30.70.1440">
    <property type="entry name" value="Multidrug efflux transporter AcrB pore domain"/>
    <property type="match status" value="1"/>
</dbReference>
<dbReference type="GO" id="GO:0005886">
    <property type="term" value="C:plasma membrane"/>
    <property type="evidence" value="ECO:0007669"/>
    <property type="project" value="UniProtKB-SubCell"/>
</dbReference>
<dbReference type="Gene3D" id="1.20.1640.10">
    <property type="entry name" value="Multidrug efflux transporter AcrB transmembrane domain"/>
    <property type="match status" value="2"/>
</dbReference>
<dbReference type="PANTHER" id="PTHR32063">
    <property type="match status" value="1"/>
</dbReference>
<accession>A0A1I6M8V6</accession>
<keyword evidence="2" id="KW-0813">Transport</keyword>
<dbReference type="Gene3D" id="3.30.70.1320">
    <property type="entry name" value="Multidrug efflux transporter AcrB pore domain like"/>
    <property type="match status" value="1"/>
</dbReference>
<feature type="transmembrane region" description="Helical" evidence="8">
    <location>
        <begin position="336"/>
        <end position="353"/>
    </location>
</feature>
<keyword evidence="7 8" id="KW-0472">Membrane</keyword>
<organism evidence="9 10">
    <name type="scientific">Granulicella pectinivorans</name>
    <dbReference type="NCBI Taxonomy" id="474950"/>
    <lineage>
        <taxon>Bacteria</taxon>
        <taxon>Pseudomonadati</taxon>
        <taxon>Acidobacteriota</taxon>
        <taxon>Terriglobia</taxon>
        <taxon>Terriglobales</taxon>
        <taxon>Acidobacteriaceae</taxon>
        <taxon>Granulicella</taxon>
    </lineage>
</organism>
<dbReference type="PRINTS" id="PR00702">
    <property type="entry name" value="ACRIFLAVINRP"/>
</dbReference>
<evidence type="ECO:0000256" key="6">
    <source>
        <dbReference type="ARBA" id="ARBA00022989"/>
    </source>
</evidence>
<feature type="transmembrane region" description="Helical" evidence="8">
    <location>
        <begin position="463"/>
        <end position="490"/>
    </location>
</feature>
<feature type="transmembrane region" description="Helical" evidence="8">
    <location>
        <begin position="908"/>
        <end position="933"/>
    </location>
</feature>
<feature type="transmembrane region" description="Helical" evidence="8">
    <location>
        <begin position="953"/>
        <end position="974"/>
    </location>
</feature>
<evidence type="ECO:0000256" key="5">
    <source>
        <dbReference type="ARBA" id="ARBA00022692"/>
    </source>
</evidence>
<keyword evidence="6 8" id="KW-1133">Transmembrane helix</keyword>
<dbReference type="FunFam" id="3.30.70.1430:FF:000001">
    <property type="entry name" value="Efflux pump membrane transporter"/>
    <property type="match status" value="1"/>
</dbReference>